<accession>A0A4V1RVC9</accession>
<keyword evidence="3" id="KW-1185">Reference proteome</keyword>
<evidence type="ECO:0000256" key="1">
    <source>
        <dbReference type="SAM" id="MobiDB-lite"/>
    </source>
</evidence>
<dbReference type="EMBL" id="SBLB01000016">
    <property type="protein sequence ID" value="RYC66328.1"/>
    <property type="molecule type" value="Genomic_DNA"/>
</dbReference>
<dbReference type="RefSeq" id="WP_129606859.1">
    <property type="nucleotide sequence ID" value="NZ_SBLB01000016.1"/>
</dbReference>
<sequence>MRIVQFNEANRVLSAPPSSPEVQPLPVFTDGDVCISCWEPSPEELATINQTGRIWLMVVSGQTQPPVAVMADFPFMAEADFIKLLERQAAGESLTEPELLAVENYHRTLQARAAQDAADTADVDTADVDTPDTDTPDVIDPEHPERAFE</sequence>
<name>A0A4V1RVC9_9BACT</name>
<feature type="region of interest" description="Disordered" evidence="1">
    <location>
        <begin position="113"/>
        <end position="149"/>
    </location>
</feature>
<gene>
    <name evidence="2" type="ORF">EQG79_30095</name>
</gene>
<feature type="compositionally biased region" description="Acidic residues" evidence="1">
    <location>
        <begin position="119"/>
        <end position="139"/>
    </location>
</feature>
<dbReference type="Proteomes" id="UP000290407">
    <property type="component" value="Unassembled WGS sequence"/>
</dbReference>
<proteinExistence type="predicted"/>
<evidence type="ECO:0000313" key="3">
    <source>
        <dbReference type="Proteomes" id="UP000290407"/>
    </source>
</evidence>
<organism evidence="2 3">
    <name type="scientific">Spirosoma sordidisoli</name>
    <dbReference type="NCBI Taxonomy" id="2502893"/>
    <lineage>
        <taxon>Bacteria</taxon>
        <taxon>Pseudomonadati</taxon>
        <taxon>Bacteroidota</taxon>
        <taxon>Cytophagia</taxon>
        <taxon>Cytophagales</taxon>
        <taxon>Cytophagaceae</taxon>
        <taxon>Spirosoma</taxon>
    </lineage>
</organism>
<feature type="compositionally biased region" description="Basic and acidic residues" evidence="1">
    <location>
        <begin position="140"/>
        <end position="149"/>
    </location>
</feature>
<protein>
    <submittedName>
        <fullName evidence="2">Uncharacterized protein</fullName>
    </submittedName>
</protein>
<evidence type="ECO:0000313" key="2">
    <source>
        <dbReference type="EMBL" id="RYC66328.1"/>
    </source>
</evidence>
<dbReference type="AlphaFoldDB" id="A0A4V1RVC9"/>
<comment type="caution">
    <text evidence="2">The sequence shown here is derived from an EMBL/GenBank/DDBJ whole genome shotgun (WGS) entry which is preliminary data.</text>
</comment>
<reference evidence="2 3" key="1">
    <citation type="submission" date="2019-01" db="EMBL/GenBank/DDBJ databases">
        <title>Spirosoma flava sp. nov., a propanil-degrading bacterium isolated from herbicide-contaminated soil.</title>
        <authorList>
            <person name="Zhang L."/>
            <person name="Jiang J.-D."/>
        </authorList>
    </citation>
    <scope>NUCLEOTIDE SEQUENCE [LARGE SCALE GENOMIC DNA]</scope>
    <source>
        <strain evidence="2 3">TY50</strain>
    </source>
</reference>